<name>A0ABC9Y8K1_GRUJA</name>
<protein>
    <submittedName>
        <fullName evidence="1">Mitochondrial enolase superfamily member 1</fullName>
    </submittedName>
</protein>
<organism evidence="1 2">
    <name type="scientific">Grus japonensis</name>
    <name type="common">Japanese crane</name>
    <name type="synonym">Red-crowned crane</name>
    <dbReference type="NCBI Taxonomy" id="30415"/>
    <lineage>
        <taxon>Eukaryota</taxon>
        <taxon>Metazoa</taxon>
        <taxon>Chordata</taxon>
        <taxon>Craniata</taxon>
        <taxon>Vertebrata</taxon>
        <taxon>Euteleostomi</taxon>
        <taxon>Archelosauria</taxon>
        <taxon>Archosauria</taxon>
        <taxon>Dinosauria</taxon>
        <taxon>Saurischia</taxon>
        <taxon>Theropoda</taxon>
        <taxon>Coelurosauria</taxon>
        <taxon>Aves</taxon>
        <taxon>Neognathae</taxon>
        <taxon>Neoaves</taxon>
        <taxon>Gruiformes</taxon>
        <taxon>Gruidae</taxon>
        <taxon>Grus</taxon>
    </lineage>
</organism>
<proteinExistence type="predicted"/>
<sequence length="75" mass="8559">MKDKKVVVSIQHGFTMGKSCLTKPMIFYDEMTGLVDEGRAVDVVYLDFKKAFDAVSHKILTEKLRNYGTDELTVR</sequence>
<gene>
    <name evidence="1" type="ORF">GRJ2_003049500</name>
</gene>
<keyword evidence="2" id="KW-1185">Reference proteome</keyword>
<dbReference type="EMBL" id="BAAFJT010000040">
    <property type="protein sequence ID" value="GAB0205839.1"/>
    <property type="molecule type" value="Genomic_DNA"/>
</dbReference>
<dbReference type="Proteomes" id="UP001623348">
    <property type="component" value="Unassembled WGS sequence"/>
</dbReference>
<reference evidence="1 2" key="1">
    <citation type="submission" date="2024-06" db="EMBL/GenBank/DDBJ databases">
        <title>The draft genome of Grus japonensis, version 3.</title>
        <authorList>
            <person name="Nabeshima K."/>
            <person name="Suzuki S."/>
            <person name="Onuma M."/>
        </authorList>
    </citation>
    <scope>NUCLEOTIDE SEQUENCE [LARGE SCALE GENOMIC DNA]</scope>
    <source>
        <strain evidence="1 2">451A</strain>
    </source>
</reference>
<dbReference type="PANTHER" id="PTHR33332">
    <property type="entry name" value="REVERSE TRANSCRIPTASE DOMAIN-CONTAINING PROTEIN"/>
    <property type="match status" value="1"/>
</dbReference>
<comment type="caution">
    <text evidence="1">The sequence shown here is derived from an EMBL/GenBank/DDBJ whole genome shotgun (WGS) entry which is preliminary data.</text>
</comment>
<dbReference type="AlphaFoldDB" id="A0ABC9Y8K1"/>
<evidence type="ECO:0000313" key="2">
    <source>
        <dbReference type="Proteomes" id="UP001623348"/>
    </source>
</evidence>
<accession>A0ABC9Y8K1</accession>
<evidence type="ECO:0000313" key="1">
    <source>
        <dbReference type="EMBL" id="GAB0205839.1"/>
    </source>
</evidence>